<sequence>MKMFKSKKRLKLLSISLAIIIIVMIVSPLIVKNYIINNSKELIGRQINLGSLKYNYFSSTARIYDFKMFEKNEKDIFVSFDTAIVNLEPLRFIFNEKNLEQFYVKGLIVNTVLKDSTFNFDDLIAFHTAVDSSEVVSEEKEETFKYDLSNLELKDASFYFDNKNVNKATEIEDFSFFIPEILWDQTQKSNADLKFNFKPGGYFKSTLNINPVDGEFDAKIEINQLYLNAFDAYVKQYADINEFSGVLNGQVEIIGNTNNPTKAIVFGTTEVTDFSMKDRNNKAFLKANSVNAELKKMDYSNSSYEFGAIELTQPYIYFEMDSITNNFFQIFKLDDYSESETEAQVEVEVDGLSEPELFYAIDNLKVNAGLMDYSDNLTGNRFDYHLNNISIDSDSISSKSEWIDIYADMLLNNRGTLKSKLGINPNAYDNLKLDMVIENFLLSDINIYANYYVGHSILVGDFYYYSKSNITNGEILSENQLLVKNVSVENTKGGLFSLPLKFALFLLKDKNGDVNLNVPVRGNMNDPEVNIGKLVWTTLKNKITGAASDPISSLAGLVGVNPKDYKELVFEYTDTIPTETHYEKLDKLLEMETEKEGLKVTLEHFVDPDLQKEALAISTLGQQYETESGKNYLEDEKGFEKYIKNLTQVDSMNIRDAAVMHIDDITLNELSKNYNSALLRNINAYLKNTKPDTNIKAVASKTEEPDNTGSQNRFKINFDMLTVMADDPTAEKPKN</sequence>
<name>A0A265UXG5_9FLAO</name>
<protein>
    <recommendedName>
        <fullName evidence="4">DUF748 domain-containing protein</fullName>
    </recommendedName>
</protein>
<evidence type="ECO:0000256" key="1">
    <source>
        <dbReference type="SAM" id="Phobius"/>
    </source>
</evidence>
<dbReference type="AlphaFoldDB" id="A0A265UXG5"/>
<organism evidence="2 3">
    <name type="scientific">Winogradskyella aurantia</name>
    <dbReference type="NCBI Taxonomy" id="1915063"/>
    <lineage>
        <taxon>Bacteria</taxon>
        <taxon>Pseudomonadati</taxon>
        <taxon>Bacteroidota</taxon>
        <taxon>Flavobacteriia</taxon>
        <taxon>Flavobacteriales</taxon>
        <taxon>Flavobacteriaceae</taxon>
        <taxon>Winogradskyella</taxon>
    </lineage>
</organism>
<reference evidence="2 3" key="1">
    <citation type="submission" date="2017-05" db="EMBL/GenBank/DDBJ databases">
        <title>The draft genome sequence of Idiomarina salinarum WNB302.</title>
        <authorList>
            <person name="Sun Y."/>
            <person name="Chen B."/>
            <person name="Du Z."/>
        </authorList>
    </citation>
    <scope>NUCLEOTIDE SEQUENCE [LARGE SCALE GENOMIC DNA]</scope>
    <source>
        <strain evidence="2 3">WNB302</strain>
    </source>
</reference>
<dbReference type="PANTHER" id="PTHR30441:SF8">
    <property type="entry name" value="DUF748 DOMAIN-CONTAINING PROTEIN"/>
    <property type="match status" value="1"/>
</dbReference>
<dbReference type="PANTHER" id="PTHR30441">
    <property type="entry name" value="DUF748 DOMAIN-CONTAINING PROTEIN"/>
    <property type="match status" value="1"/>
</dbReference>
<dbReference type="InterPro" id="IPR008023">
    <property type="entry name" value="DUF748"/>
</dbReference>
<keyword evidence="1" id="KW-0812">Transmembrane</keyword>
<gene>
    <name evidence="2" type="ORF">CA834_05110</name>
</gene>
<accession>A0A265UXG5</accession>
<evidence type="ECO:0000313" key="3">
    <source>
        <dbReference type="Proteomes" id="UP000216840"/>
    </source>
</evidence>
<evidence type="ECO:0000313" key="2">
    <source>
        <dbReference type="EMBL" id="OZV69999.1"/>
    </source>
</evidence>
<keyword evidence="1" id="KW-0472">Membrane</keyword>
<evidence type="ECO:0008006" key="4">
    <source>
        <dbReference type="Google" id="ProtNLM"/>
    </source>
</evidence>
<dbReference type="Pfam" id="PF05359">
    <property type="entry name" value="DUF748"/>
    <property type="match status" value="2"/>
</dbReference>
<keyword evidence="3" id="KW-1185">Reference proteome</keyword>
<feature type="transmembrane region" description="Helical" evidence="1">
    <location>
        <begin position="12"/>
        <end position="31"/>
    </location>
</feature>
<proteinExistence type="predicted"/>
<dbReference type="OrthoDB" id="9806239at2"/>
<dbReference type="GO" id="GO:0005886">
    <property type="term" value="C:plasma membrane"/>
    <property type="evidence" value="ECO:0007669"/>
    <property type="project" value="TreeGrafter"/>
</dbReference>
<keyword evidence="1" id="KW-1133">Transmembrane helix</keyword>
<dbReference type="GO" id="GO:0090313">
    <property type="term" value="P:regulation of protein targeting to membrane"/>
    <property type="evidence" value="ECO:0007669"/>
    <property type="project" value="TreeGrafter"/>
</dbReference>
<dbReference type="EMBL" id="NGJN01000002">
    <property type="protein sequence ID" value="OZV69999.1"/>
    <property type="molecule type" value="Genomic_DNA"/>
</dbReference>
<dbReference type="InterPro" id="IPR052894">
    <property type="entry name" value="AsmA-related"/>
</dbReference>
<comment type="caution">
    <text evidence="2">The sequence shown here is derived from an EMBL/GenBank/DDBJ whole genome shotgun (WGS) entry which is preliminary data.</text>
</comment>
<dbReference type="Proteomes" id="UP000216840">
    <property type="component" value="Unassembled WGS sequence"/>
</dbReference>